<protein>
    <submittedName>
        <fullName evidence="3">Midasin</fullName>
    </submittedName>
</protein>
<accession>A0A0R3S8G1</accession>
<gene>
    <name evidence="1" type="ORF">HDID_LOCUS430</name>
</gene>
<name>A0A0R3S8G1_HYMDI</name>
<evidence type="ECO:0000313" key="1">
    <source>
        <dbReference type="EMBL" id="VDL16078.1"/>
    </source>
</evidence>
<proteinExistence type="predicted"/>
<dbReference type="OrthoDB" id="6244623at2759"/>
<dbReference type="InterPro" id="IPR027844">
    <property type="entry name" value="INTS15"/>
</dbReference>
<sequence length="413" mass="46742">MTLAAVCKEELKKFECACQNNSINFETIQHALDSLFLVKSELPNELQFLELLDAFADHFATSCDESVRQMAFHLLFPCGFNVNPVRERFLISLTELAICVGLAPLLDLVAVWLKGQIFIICQSISTKDCVLSTERLFEATRPVSNFVRKIFESLLTVRGMQEVCRNLLENGNFSDVSVFEKPFINLLRLSPPLVSALVSGATLVYSAPFLQDEPEFHPPPMVVEILIIWLKWSHSQSVRQDWASFDWKAYFSVNPPRFLDKPKVKGQDWPLLLSEAWHPVRGLVWLTLLSSNCKNLSESVASLISEMHCILLENFSVPLNRAKLIRGSSGIVPDLQPIMWRLKFPSEVETLLKRFGTAKSKLSDLCLIRICELISISWRSERLLECNSGGISKALKPFSSERIVQVTQHCLGI</sequence>
<evidence type="ECO:0000313" key="2">
    <source>
        <dbReference type="Proteomes" id="UP000274504"/>
    </source>
</evidence>
<dbReference type="AlphaFoldDB" id="A0A0R3S8G1"/>
<dbReference type="EMBL" id="UYSG01000056">
    <property type="protein sequence ID" value="VDL16078.1"/>
    <property type="molecule type" value="Genomic_DNA"/>
</dbReference>
<reference evidence="3" key="1">
    <citation type="submission" date="2017-02" db="UniProtKB">
        <authorList>
            <consortium name="WormBaseParasite"/>
        </authorList>
    </citation>
    <scope>IDENTIFICATION</scope>
</reference>
<dbReference type="Proteomes" id="UP000274504">
    <property type="component" value="Unassembled WGS sequence"/>
</dbReference>
<dbReference type="WBParaSite" id="HDID_0000042901-mRNA-1">
    <property type="protein sequence ID" value="HDID_0000042901-mRNA-1"/>
    <property type="gene ID" value="HDID_0000042901"/>
</dbReference>
<dbReference type="Pfam" id="PF14964">
    <property type="entry name" value="INTS15"/>
    <property type="match status" value="1"/>
</dbReference>
<organism evidence="3">
    <name type="scientific">Hymenolepis diminuta</name>
    <name type="common">Rat tapeworm</name>
    <dbReference type="NCBI Taxonomy" id="6216"/>
    <lineage>
        <taxon>Eukaryota</taxon>
        <taxon>Metazoa</taxon>
        <taxon>Spiralia</taxon>
        <taxon>Lophotrochozoa</taxon>
        <taxon>Platyhelminthes</taxon>
        <taxon>Cestoda</taxon>
        <taxon>Eucestoda</taxon>
        <taxon>Cyclophyllidea</taxon>
        <taxon>Hymenolepididae</taxon>
        <taxon>Hymenolepis</taxon>
    </lineage>
</organism>
<evidence type="ECO:0000313" key="3">
    <source>
        <dbReference type="WBParaSite" id="HDID_0000042901-mRNA-1"/>
    </source>
</evidence>
<reference evidence="1 2" key="2">
    <citation type="submission" date="2018-11" db="EMBL/GenBank/DDBJ databases">
        <authorList>
            <consortium name="Pathogen Informatics"/>
        </authorList>
    </citation>
    <scope>NUCLEOTIDE SEQUENCE [LARGE SCALE GENOMIC DNA]</scope>
</reference>